<dbReference type="RefSeq" id="WP_203765349.1">
    <property type="nucleotide sequence ID" value="NZ_BAAAYJ010000064.1"/>
</dbReference>
<dbReference type="SUPFAM" id="SSF47336">
    <property type="entry name" value="ACP-like"/>
    <property type="match status" value="1"/>
</dbReference>
<name>A0A919JDF5_9ACTN</name>
<proteinExistence type="predicted"/>
<dbReference type="Proteomes" id="UP000647172">
    <property type="component" value="Unassembled WGS sequence"/>
</dbReference>
<evidence type="ECO:0000259" key="1">
    <source>
        <dbReference type="PROSITE" id="PS50075"/>
    </source>
</evidence>
<dbReference type="InterPro" id="IPR009081">
    <property type="entry name" value="PP-bd_ACP"/>
</dbReference>
<gene>
    <name evidence="2" type="ORF">Ani05nite_08840</name>
</gene>
<evidence type="ECO:0000313" key="2">
    <source>
        <dbReference type="EMBL" id="GIE47350.1"/>
    </source>
</evidence>
<dbReference type="PROSITE" id="PS50075">
    <property type="entry name" value="CARRIER"/>
    <property type="match status" value="1"/>
</dbReference>
<dbReference type="AlphaFoldDB" id="A0A919JDF5"/>
<organism evidence="2 3">
    <name type="scientific">Actinoplanes nipponensis</name>
    <dbReference type="NCBI Taxonomy" id="135950"/>
    <lineage>
        <taxon>Bacteria</taxon>
        <taxon>Bacillati</taxon>
        <taxon>Actinomycetota</taxon>
        <taxon>Actinomycetes</taxon>
        <taxon>Micromonosporales</taxon>
        <taxon>Micromonosporaceae</taxon>
        <taxon>Actinoplanes</taxon>
    </lineage>
</organism>
<sequence length="93" mass="10104">MTTAPEWDTRFETVLRGILPLPPRLAPDTCLRSHGLDSLASIEVLMELEDAYAVRLPDSLLTGDTFATPAALWRTLTQVRSADAVSAPPVTGR</sequence>
<dbReference type="Pfam" id="PF00550">
    <property type="entry name" value="PP-binding"/>
    <property type="match status" value="1"/>
</dbReference>
<dbReference type="Gene3D" id="1.10.1200.10">
    <property type="entry name" value="ACP-like"/>
    <property type="match status" value="1"/>
</dbReference>
<reference evidence="2" key="1">
    <citation type="submission" date="2021-01" db="EMBL/GenBank/DDBJ databases">
        <title>Whole genome shotgun sequence of Actinoplanes nipponensis NBRC 14063.</title>
        <authorList>
            <person name="Komaki H."/>
            <person name="Tamura T."/>
        </authorList>
    </citation>
    <scope>NUCLEOTIDE SEQUENCE</scope>
    <source>
        <strain evidence="2">NBRC 14063</strain>
    </source>
</reference>
<dbReference type="EMBL" id="BOMQ01000011">
    <property type="protein sequence ID" value="GIE47350.1"/>
    <property type="molecule type" value="Genomic_DNA"/>
</dbReference>
<evidence type="ECO:0000313" key="3">
    <source>
        <dbReference type="Proteomes" id="UP000647172"/>
    </source>
</evidence>
<feature type="domain" description="Carrier" evidence="1">
    <location>
        <begin position="2"/>
        <end position="80"/>
    </location>
</feature>
<protein>
    <recommendedName>
        <fullName evidence="1">Carrier domain-containing protein</fullName>
    </recommendedName>
</protein>
<comment type="caution">
    <text evidence="2">The sequence shown here is derived from an EMBL/GenBank/DDBJ whole genome shotgun (WGS) entry which is preliminary data.</text>
</comment>
<accession>A0A919JDF5</accession>
<keyword evidence="3" id="KW-1185">Reference proteome</keyword>
<dbReference type="InterPro" id="IPR036736">
    <property type="entry name" value="ACP-like_sf"/>
</dbReference>